<dbReference type="Proteomes" id="UP000789707">
    <property type="component" value="Unassembled WGS sequence"/>
</dbReference>
<accession>A0ABN8BGN7</accession>
<evidence type="ECO:0000313" key="1">
    <source>
        <dbReference type="EMBL" id="CAH0416871.1"/>
    </source>
</evidence>
<protein>
    <recommendedName>
        <fullName evidence="3">DUF1659 domain-containing protein</fullName>
    </recommendedName>
</protein>
<reference evidence="1 2" key="1">
    <citation type="submission" date="2021-11" db="EMBL/GenBank/DDBJ databases">
        <authorList>
            <person name="Depoorter E."/>
        </authorList>
    </citation>
    <scope>NUCLEOTIDE SEQUENCE [LARGE SCALE GENOMIC DNA]</scope>
    <source>
        <strain evidence="1 2">LMG 24289</strain>
    </source>
</reference>
<gene>
    <name evidence="1" type="ORF">WFA24289_01184</name>
</gene>
<dbReference type="EMBL" id="CAKKNS010000004">
    <property type="protein sequence ID" value="CAH0416871.1"/>
    <property type="molecule type" value="Genomic_DNA"/>
</dbReference>
<proteinExistence type="predicted"/>
<evidence type="ECO:0008006" key="3">
    <source>
        <dbReference type="Google" id="ProtNLM"/>
    </source>
</evidence>
<organism evidence="1 2">
    <name type="scientific">Periweissella fabaria</name>
    <dbReference type="NCBI Taxonomy" id="546157"/>
    <lineage>
        <taxon>Bacteria</taxon>
        <taxon>Bacillati</taxon>
        <taxon>Bacillota</taxon>
        <taxon>Bacilli</taxon>
        <taxon>Lactobacillales</taxon>
        <taxon>Lactobacillaceae</taxon>
        <taxon>Periweissella</taxon>
    </lineage>
</organism>
<dbReference type="RefSeq" id="WP_230096908.1">
    <property type="nucleotide sequence ID" value="NZ_CAKKNS010000004.1"/>
</dbReference>
<keyword evidence="2" id="KW-1185">Reference proteome</keyword>
<evidence type="ECO:0000313" key="2">
    <source>
        <dbReference type="Proteomes" id="UP000789707"/>
    </source>
</evidence>
<name>A0ABN8BGN7_9LACO</name>
<comment type="caution">
    <text evidence="1">The sequence shown here is derived from an EMBL/GenBank/DDBJ whole genome shotgun (WGS) entry which is preliminary data.</text>
</comment>
<sequence length="67" mass="7378">MLKAVSVYVTSVNEQTGKLYVAKRFTDVPLEVTFAQMQPVVAALETIVNLGNVQTINFVENHAQLVV</sequence>